<dbReference type="Proteomes" id="UP000722459">
    <property type="component" value="Unassembled WGS sequence"/>
</dbReference>
<accession>A0A8T5GDI1</accession>
<proteinExistence type="predicted"/>
<evidence type="ECO:0000313" key="2">
    <source>
        <dbReference type="Proteomes" id="UP000722459"/>
    </source>
</evidence>
<reference evidence="1" key="1">
    <citation type="journal article" date="2021" name="ISME J.">
        <title>Mercury methylation by metabolically versatile and cosmopolitan marine bacteria.</title>
        <authorList>
            <person name="Lin H."/>
            <person name="Ascher D.B."/>
            <person name="Myung Y."/>
            <person name="Lamborg C.H."/>
            <person name="Hallam S.J."/>
            <person name="Gionfriddo C.M."/>
            <person name="Holt K.E."/>
            <person name="Moreau J.W."/>
        </authorList>
    </citation>
    <scope>NUCLEOTIDE SEQUENCE</scope>
    <source>
        <strain evidence="1">SI075_bin30</strain>
    </source>
</reference>
<name>A0A8T5GDI1_9ARCH</name>
<evidence type="ECO:0000313" key="1">
    <source>
        <dbReference type="EMBL" id="MBT4869982.1"/>
    </source>
</evidence>
<sequence>MAKKRNIINPGTKGQRIPGLKIRLPLGASKKAVEVAHKLGEAELAGKGKVIRRPKKPLVAKLEWQIAETIGKRTFEVGPEAHRSTKYFITGNGRHLTITKGTNRGRKTTVTNLEEFASVIKQAARKMGM</sequence>
<gene>
    <name evidence="1" type="ORF">HON47_00210</name>
</gene>
<protein>
    <submittedName>
        <fullName evidence="1">Uncharacterized protein</fullName>
    </submittedName>
</protein>
<organism evidence="1 2">
    <name type="scientific">Candidatus Iainarchaeum sp</name>
    <dbReference type="NCBI Taxonomy" id="3101447"/>
    <lineage>
        <taxon>Archaea</taxon>
        <taxon>Candidatus Iainarchaeota</taxon>
        <taxon>Candidatus Iainarchaeia</taxon>
        <taxon>Candidatus Iainarchaeales</taxon>
        <taxon>Candidatus Iainarchaeaceae</taxon>
        <taxon>Candidatus Iainarchaeum</taxon>
    </lineage>
</organism>
<dbReference type="AlphaFoldDB" id="A0A8T5GDI1"/>
<dbReference type="EMBL" id="JABJNZ010000008">
    <property type="protein sequence ID" value="MBT4869982.1"/>
    <property type="molecule type" value="Genomic_DNA"/>
</dbReference>
<comment type="caution">
    <text evidence="1">The sequence shown here is derived from an EMBL/GenBank/DDBJ whole genome shotgun (WGS) entry which is preliminary data.</text>
</comment>